<dbReference type="Proteomes" id="UP000199569">
    <property type="component" value="Unassembled WGS sequence"/>
</dbReference>
<gene>
    <name evidence="2" type="ORF">SAMN02927923_01916</name>
</gene>
<protein>
    <recommendedName>
        <fullName evidence="4">Membrane-anchored ribosome-binding protein, inhibits growth in stationary phase, ElaB/YqjD/DUF883 family</fullName>
    </recommendedName>
</protein>
<dbReference type="RefSeq" id="WP_091133745.1">
    <property type="nucleotide sequence ID" value="NZ_FMVJ01000005.1"/>
</dbReference>
<name>A0A1G5HUD7_9HYPH</name>
<proteinExistence type="predicted"/>
<dbReference type="AlphaFoldDB" id="A0A1G5HUD7"/>
<evidence type="ECO:0000313" key="3">
    <source>
        <dbReference type="Proteomes" id="UP000199569"/>
    </source>
</evidence>
<sequence length="95" mass="9739">MSGSSQLHRELAALHAELSKSSSAGAKPQESAETEAANGPAQSPGAYFDQQLNELSKALSDYTGTAEDLIAEHPLASVLGAFVVGLALGRMVGRA</sequence>
<dbReference type="OrthoDB" id="8021490at2"/>
<dbReference type="STRING" id="549386.SAMN02927923_01916"/>
<dbReference type="EMBL" id="FMVJ01000005">
    <property type="protein sequence ID" value="SCY67373.1"/>
    <property type="molecule type" value="Genomic_DNA"/>
</dbReference>
<organism evidence="2 3">
    <name type="scientific">Microvirga guangxiensis</name>
    <dbReference type="NCBI Taxonomy" id="549386"/>
    <lineage>
        <taxon>Bacteria</taxon>
        <taxon>Pseudomonadati</taxon>
        <taxon>Pseudomonadota</taxon>
        <taxon>Alphaproteobacteria</taxon>
        <taxon>Hyphomicrobiales</taxon>
        <taxon>Methylobacteriaceae</taxon>
        <taxon>Microvirga</taxon>
    </lineage>
</organism>
<evidence type="ECO:0008006" key="4">
    <source>
        <dbReference type="Google" id="ProtNLM"/>
    </source>
</evidence>
<accession>A0A1G5HUD7</accession>
<feature type="region of interest" description="Disordered" evidence="1">
    <location>
        <begin position="1"/>
        <end position="48"/>
    </location>
</feature>
<reference evidence="3" key="1">
    <citation type="submission" date="2016-10" db="EMBL/GenBank/DDBJ databases">
        <authorList>
            <person name="Varghese N."/>
            <person name="Submissions S."/>
        </authorList>
    </citation>
    <scope>NUCLEOTIDE SEQUENCE [LARGE SCALE GENOMIC DNA]</scope>
    <source>
        <strain evidence="3">CGMCC 1.7666</strain>
    </source>
</reference>
<evidence type="ECO:0000313" key="2">
    <source>
        <dbReference type="EMBL" id="SCY67373.1"/>
    </source>
</evidence>
<evidence type="ECO:0000256" key="1">
    <source>
        <dbReference type="SAM" id="MobiDB-lite"/>
    </source>
</evidence>
<keyword evidence="3" id="KW-1185">Reference proteome</keyword>